<keyword evidence="1" id="KW-0812">Transmembrane</keyword>
<protein>
    <submittedName>
        <fullName evidence="2">Uncharacterized protein</fullName>
    </submittedName>
</protein>
<keyword evidence="3" id="KW-1185">Reference proteome</keyword>
<dbReference type="RefSeq" id="WP_150062810.1">
    <property type="nucleotide sequence ID" value="NZ_JACHII010000009.1"/>
</dbReference>
<dbReference type="AlphaFoldDB" id="A0A5M6IA58"/>
<gene>
    <name evidence="2" type="ORF">F1188_12740</name>
</gene>
<evidence type="ECO:0000313" key="2">
    <source>
        <dbReference type="EMBL" id="KAA5605140.1"/>
    </source>
</evidence>
<evidence type="ECO:0000313" key="3">
    <source>
        <dbReference type="Proteomes" id="UP000324065"/>
    </source>
</evidence>
<keyword evidence="1" id="KW-1133">Transmembrane helix</keyword>
<reference evidence="2 3" key="1">
    <citation type="submission" date="2019-09" db="EMBL/GenBank/DDBJ databases">
        <title>Genome sequence of Roseospira marina, one of the more divergent members of the non-sulfur purple photosynthetic bacterial family, the Rhodospirillaceae.</title>
        <authorList>
            <person name="Meyer T."/>
            <person name="Kyndt J."/>
        </authorList>
    </citation>
    <scope>NUCLEOTIDE SEQUENCE [LARGE SCALE GENOMIC DNA]</scope>
    <source>
        <strain evidence="2 3">DSM 15113</strain>
    </source>
</reference>
<dbReference type="Pfam" id="PF25680">
    <property type="entry name" value="Mom"/>
    <property type="match status" value="1"/>
</dbReference>
<feature type="transmembrane region" description="Helical" evidence="1">
    <location>
        <begin position="12"/>
        <end position="34"/>
    </location>
</feature>
<dbReference type="Proteomes" id="UP000324065">
    <property type="component" value="Unassembled WGS sequence"/>
</dbReference>
<dbReference type="EMBL" id="VWPJ01000011">
    <property type="protein sequence ID" value="KAA5605140.1"/>
    <property type="molecule type" value="Genomic_DNA"/>
</dbReference>
<accession>A0A5M6IA58</accession>
<keyword evidence="1" id="KW-0472">Membrane</keyword>
<proteinExistence type="predicted"/>
<dbReference type="InterPro" id="IPR057895">
    <property type="entry name" value="Mom"/>
</dbReference>
<name>A0A5M6IA58_9PROT</name>
<comment type="caution">
    <text evidence="2">The sequence shown here is derived from an EMBL/GenBank/DDBJ whole genome shotgun (WGS) entry which is preliminary data.</text>
</comment>
<sequence>MQSFADERCGRLSVVYQAANVLFLGSHLIAFYTLDGETYHEMLLTAHRKAGQRPLEQIPSDLEQIATTICFNIKKLEHFA</sequence>
<evidence type="ECO:0000256" key="1">
    <source>
        <dbReference type="SAM" id="Phobius"/>
    </source>
</evidence>
<organism evidence="2 3">
    <name type="scientific">Roseospira marina</name>
    <dbReference type="NCBI Taxonomy" id="140057"/>
    <lineage>
        <taxon>Bacteria</taxon>
        <taxon>Pseudomonadati</taxon>
        <taxon>Pseudomonadota</taxon>
        <taxon>Alphaproteobacteria</taxon>
        <taxon>Rhodospirillales</taxon>
        <taxon>Rhodospirillaceae</taxon>
        <taxon>Roseospira</taxon>
    </lineage>
</organism>
<dbReference type="OrthoDB" id="6429215at2"/>